<evidence type="ECO:0000256" key="4">
    <source>
        <dbReference type="ARBA" id="ARBA00022538"/>
    </source>
</evidence>
<dbReference type="PANTHER" id="PTHR46157">
    <property type="entry name" value="K(+) EFFLUX ANTIPORTER 3, CHLOROPLASTIC"/>
    <property type="match status" value="1"/>
</dbReference>
<keyword evidence="13" id="KW-1185">Reference proteome</keyword>
<feature type="transmembrane region" description="Helical" evidence="10">
    <location>
        <begin position="36"/>
        <end position="54"/>
    </location>
</feature>
<feature type="transmembrane region" description="Helical" evidence="10">
    <location>
        <begin position="357"/>
        <end position="388"/>
    </location>
</feature>
<dbReference type="PROSITE" id="PS51201">
    <property type="entry name" value="RCK_N"/>
    <property type="match status" value="1"/>
</dbReference>
<dbReference type="Gene3D" id="1.20.1530.20">
    <property type="match status" value="1"/>
</dbReference>
<keyword evidence="5 10" id="KW-0812">Transmembrane</keyword>
<keyword evidence="9 10" id="KW-0472">Membrane</keyword>
<dbReference type="Pfam" id="PF00999">
    <property type="entry name" value="Na_H_Exchanger"/>
    <property type="match status" value="1"/>
</dbReference>
<evidence type="ECO:0000256" key="9">
    <source>
        <dbReference type="ARBA" id="ARBA00023136"/>
    </source>
</evidence>
<dbReference type="Proteomes" id="UP000308054">
    <property type="component" value="Unassembled WGS sequence"/>
</dbReference>
<feature type="transmembrane region" description="Helical" evidence="10">
    <location>
        <begin position="133"/>
        <end position="154"/>
    </location>
</feature>
<dbReference type="Gene3D" id="3.40.50.720">
    <property type="entry name" value="NAD(P)-binding Rossmann-like Domain"/>
    <property type="match status" value="1"/>
</dbReference>
<keyword evidence="4" id="KW-0633">Potassium transport</keyword>
<reference evidence="12 13" key="1">
    <citation type="journal article" date="2017" name="Int. J. Syst. Evol. Microbiol.">
        <title>Marinicauda algicola sp. nov., isolated from a marine red alga Rhodosorus marinus.</title>
        <authorList>
            <person name="Jeong S.E."/>
            <person name="Jeon S.H."/>
            <person name="Chun B.H."/>
            <person name="Kim D.W."/>
            <person name="Jeon C.O."/>
        </authorList>
    </citation>
    <scope>NUCLEOTIDE SEQUENCE [LARGE SCALE GENOMIC DNA]</scope>
    <source>
        <strain evidence="12 13">JCM 31718</strain>
    </source>
</reference>
<dbReference type="GO" id="GO:0015297">
    <property type="term" value="F:antiporter activity"/>
    <property type="evidence" value="ECO:0007669"/>
    <property type="project" value="UniProtKB-KW"/>
</dbReference>
<name>A0A4S2GYU8_9PROT</name>
<evidence type="ECO:0000256" key="6">
    <source>
        <dbReference type="ARBA" id="ARBA00022958"/>
    </source>
</evidence>
<keyword evidence="6" id="KW-0630">Potassium</keyword>
<dbReference type="GO" id="GO:1902600">
    <property type="term" value="P:proton transmembrane transport"/>
    <property type="evidence" value="ECO:0007669"/>
    <property type="project" value="InterPro"/>
</dbReference>
<dbReference type="InterPro" id="IPR006153">
    <property type="entry name" value="Cation/H_exchanger_TM"/>
</dbReference>
<sequence length="580" mass="60740">MEHAAGQEVWLKDAIVFLFAAGIIVPLLRLWKMSAVLGFLLAGVALGPYGLGAVAERFHLSWLEFLTITEPETAAPFAELGVLFLLFLLGLELSFKKLWQLRRAVFGAGGLQAFSSALLAALVLWLAGMTGPAALTLGFALALSSTAIVMQVLAEERRAALPVGRVALAVLLFQDILVAPILILVGFLGRGGETSLAAALIEALVQGAVAIGVIVLVGRFGLGRIFRLAAQGGRDFLMALTLLVVVGAAVLTAGAGLSLALGAFLAGLLLGETEFKHQTEVDLEPFKGLLLGLFFMTVGMSLDLPAVWQYLPLIAGSLAVMLLVKGVLAYTAVRLFAGGRRVAAEAAFLLAPAGEFAFVIVAAASAGAILTPAAATVVTAIAALSMLITPLSGRIGRHVAGRLKEEEAGAPGVADHFELEGHVVIAGFGRVGEAIARVLKAEEADIVALDRRAGVVQRGRKAGWQVYLGDASRPEILKRAGAQGASMFVVTVDDADSAEAMVRAVRALRRDALVLARAQDADHARRLTAAGADFVIPDAIEAGLQLAGRALEEYGFAPETVRDRIASARDAEYRRAKEAE</sequence>
<evidence type="ECO:0000256" key="10">
    <source>
        <dbReference type="SAM" id="Phobius"/>
    </source>
</evidence>
<dbReference type="Pfam" id="PF02254">
    <property type="entry name" value="TrkA_N"/>
    <property type="match status" value="1"/>
</dbReference>
<evidence type="ECO:0000256" key="8">
    <source>
        <dbReference type="ARBA" id="ARBA00023065"/>
    </source>
</evidence>
<comment type="caution">
    <text evidence="12">The sequence shown here is derived from an EMBL/GenBank/DDBJ whole genome shotgun (WGS) entry which is preliminary data.</text>
</comment>
<evidence type="ECO:0000313" key="12">
    <source>
        <dbReference type="EMBL" id="TGY88306.1"/>
    </source>
</evidence>
<feature type="transmembrane region" description="Helical" evidence="10">
    <location>
        <begin position="166"/>
        <end position="189"/>
    </location>
</feature>
<keyword evidence="2" id="KW-0813">Transport</keyword>
<dbReference type="FunFam" id="3.40.50.720:FF:000036">
    <property type="entry name" value="Glutathione-regulated potassium-efflux system protein KefB"/>
    <property type="match status" value="1"/>
</dbReference>
<evidence type="ECO:0000256" key="3">
    <source>
        <dbReference type="ARBA" id="ARBA00022449"/>
    </source>
</evidence>
<dbReference type="InterPro" id="IPR006036">
    <property type="entry name" value="K_uptake_TrkA"/>
</dbReference>
<feature type="domain" description="RCK N-terminal" evidence="11">
    <location>
        <begin position="420"/>
        <end position="537"/>
    </location>
</feature>
<dbReference type="PRINTS" id="PR00335">
    <property type="entry name" value="KUPTAKETRKA"/>
</dbReference>
<dbReference type="OrthoDB" id="9781411at2"/>
<dbReference type="GO" id="GO:0005886">
    <property type="term" value="C:plasma membrane"/>
    <property type="evidence" value="ECO:0007669"/>
    <property type="project" value="InterPro"/>
</dbReference>
<feature type="transmembrane region" description="Helical" evidence="10">
    <location>
        <begin position="14"/>
        <end position="31"/>
    </location>
</feature>
<evidence type="ECO:0000256" key="5">
    <source>
        <dbReference type="ARBA" id="ARBA00022692"/>
    </source>
</evidence>
<dbReference type="PANTHER" id="PTHR46157:SF4">
    <property type="entry name" value="K(+) EFFLUX ANTIPORTER 3, CHLOROPLASTIC"/>
    <property type="match status" value="1"/>
</dbReference>
<gene>
    <name evidence="12" type="ORF">E5163_10810</name>
</gene>
<feature type="transmembrane region" description="Helical" evidence="10">
    <location>
        <begin position="195"/>
        <end position="217"/>
    </location>
</feature>
<dbReference type="EMBL" id="SRXW01000003">
    <property type="protein sequence ID" value="TGY88306.1"/>
    <property type="molecule type" value="Genomic_DNA"/>
</dbReference>
<evidence type="ECO:0000256" key="2">
    <source>
        <dbReference type="ARBA" id="ARBA00022448"/>
    </source>
</evidence>
<dbReference type="InterPro" id="IPR036291">
    <property type="entry name" value="NAD(P)-bd_dom_sf"/>
</dbReference>
<evidence type="ECO:0000256" key="7">
    <source>
        <dbReference type="ARBA" id="ARBA00022989"/>
    </source>
</evidence>
<dbReference type="RefSeq" id="WP_135996152.1">
    <property type="nucleotide sequence ID" value="NZ_CP071057.1"/>
</dbReference>
<dbReference type="GO" id="GO:0012505">
    <property type="term" value="C:endomembrane system"/>
    <property type="evidence" value="ECO:0007669"/>
    <property type="project" value="UniProtKB-SubCell"/>
</dbReference>
<evidence type="ECO:0000313" key="13">
    <source>
        <dbReference type="Proteomes" id="UP000308054"/>
    </source>
</evidence>
<accession>A0A4S2GYU8</accession>
<organism evidence="12 13">
    <name type="scientific">Marinicauda algicola</name>
    <dbReference type="NCBI Taxonomy" id="2029849"/>
    <lineage>
        <taxon>Bacteria</taxon>
        <taxon>Pseudomonadati</taxon>
        <taxon>Pseudomonadota</taxon>
        <taxon>Alphaproteobacteria</taxon>
        <taxon>Maricaulales</taxon>
        <taxon>Maricaulaceae</taxon>
        <taxon>Marinicauda</taxon>
    </lineage>
</organism>
<dbReference type="GO" id="GO:0015079">
    <property type="term" value="F:potassium ion transmembrane transporter activity"/>
    <property type="evidence" value="ECO:0007669"/>
    <property type="project" value="InterPro"/>
</dbReference>
<dbReference type="InterPro" id="IPR038770">
    <property type="entry name" value="Na+/solute_symporter_sf"/>
</dbReference>
<dbReference type="InterPro" id="IPR003148">
    <property type="entry name" value="RCK_N"/>
</dbReference>
<keyword evidence="3" id="KW-0050">Antiport</keyword>
<keyword evidence="7 10" id="KW-1133">Transmembrane helix</keyword>
<evidence type="ECO:0000259" key="11">
    <source>
        <dbReference type="PROSITE" id="PS51201"/>
    </source>
</evidence>
<proteinExistence type="predicted"/>
<feature type="transmembrane region" description="Helical" evidence="10">
    <location>
        <begin position="74"/>
        <end position="93"/>
    </location>
</feature>
<feature type="transmembrane region" description="Helical" evidence="10">
    <location>
        <begin position="105"/>
        <end position="127"/>
    </location>
</feature>
<evidence type="ECO:0000256" key="1">
    <source>
        <dbReference type="ARBA" id="ARBA00004127"/>
    </source>
</evidence>
<comment type="subcellular location">
    <subcellularLocation>
        <location evidence="1">Endomembrane system</location>
        <topology evidence="1">Multi-pass membrane protein</topology>
    </subcellularLocation>
</comment>
<protein>
    <submittedName>
        <fullName evidence="12">Portal protein</fullName>
    </submittedName>
</protein>
<dbReference type="AlphaFoldDB" id="A0A4S2GYU8"/>
<feature type="transmembrane region" description="Helical" evidence="10">
    <location>
        <begin position="237"/>
        <end position="270"/>
    </location>
</feature>
<keyword evidence="8" id="KW-0406">Ion transport</keyword>
<dbReference type="SUPFAM" id="SSF51735">
    <property type="entry name" value="NAD(P)-binding Rossmann-fold domains"/>
    <property type="match status" value="1"/>
</dbReference>